<reference evidence="1 2" key="1">
    <citation type="submission" date="2018-10" db="EMBL/GenBank/DDBJ databases">
        <title>Genomic Encyclopedia of Archaeal and Bacterial Type Strains, Phase II (KMG-II): from individual species to whole genera.</title>
        <authorList>
            <person name="Goeker M."/>
        </authorList>
    </citation>
    <scope>NUCLEOTIDE SEQUENCE [LARGE SCALE GENOMIC DNA]</scope>
    <source>
        <strain evidence="1 2">DSM 18602</strain>
    </source>
</reference>
<accession>A0A495J9I6</accession>
<dbReference type="EMBL" id="RBKU01000001">
    <property type="protein sequence ID" value="RKR85064.1"/>
    <property type="molecule type" value="Genomic_DNA"/>
</dbReference>
<dbReference type="InterPro" id="IPR018247">
    <property type="entry name" value="EF_Hand_1_Ca_BS"/>
</dbReference>
<dbReference type="Proteomes" id="UP000268007">
    <property type="component" value="Unassembled WGS sequence"/>
</dbReference>
<evidence type="ECO:0000313" key="2">
    <source>
        <dbReference type="Proteomes" id="UP000268007"/>
    </source>
</evidence>
<keyword evidence="2" id="KW-1185">Reference proteome</keyword>
<evidence type="ECO:0000313" key="1">
    <source>
        <dbReference type="EMBL" id="RKR85064.1"/>
    </source>
</evidence>
<dbReference type="RefSeq" id="WP_121201138.1">
    <property type="nucleotide sequence ID" value="NZ_RBKU01000001.1"/>
</dbReference>
<protein>
    <submittedName>
        <fullName evidence="1">Uncharacterized protein</fullName>
    </submittedName>
</protein>
<gene>
    <name evidence="1" type="ORF">BDD43_5320</name>
</gene>
<proteinExistence type="predicted"/>
<organism evidence="1 2">
    <name type="scientific">Mucilaginibacter gracilis</name>
    <dbReference type="NCBI Taxonomy" id="423350"/>
    <lineage>
        <taxon>Bacteria</taxon>
        <taxon>Pseudomonadati</taxon>
        <taxon>Bacteroidota</taxon>
        <taxon>Sphingobacteriia</taxon>
        <taxon>Sphingobacteriales</taxon>
        <taxon>Sphingobacteriaceae</taxon>
        <taxon>Mucilaginibacter</taxon>
    </lineage>
</organism>
<dbReference type="AlphaFoldDB" id="A0A495J9I6"/>
<sequence>MDNNFGTYIETELTPVEIKAREIWSDQDSDDELTLEELNKTIRAIPTERIDVEIFQSEKGYTDDTTMMFDNRLLTINIRFKGTKIGKGIIMKRSRFIELILSTMKDS</sequence>
<name>A0A495J9I6_9SPHI</name>
<comment type="caution">
    <text evidence="1">The sequence shown here is derived from an EMBL/GenBank/DDBJ whole genome shotgun (WGS) entry which is preliminary data.</text>
</comment>
<dbReference type="PROSITE" id="PS00018">
    <property type="entry name" value="EF_HAND_1"/>
    <property type="match status" value="1"/>
</dbReference>